<evidence type="ECO:0000256" key="6">
    <source>
        <dbReference type="ARBA" id="ARBA00023242"/>
    </source>
</evidence>
<keyword evidence="6" id="KW-0539">Nucleus</keyword>
<dbReference type="EMBL" id="JACGWL010000009">
    <property type="protein sequence ID" value="KAK4395482.1"/>
    <property type="molecule type" value="Genomic_DNA"/>
</dbReference>
<evidence type="ECO:0000256" key="4">
    <source>
        <dbReference type="ARBA" id="ARBA00023159"/>
    </source>
</evidence>
<dbReference type="PANTHER" id="PTHR32467:SF172">
    <property type="entry name" value="OS09G0423800 PROTEIN"/>
    <property type="match status" value="1"/>
</dbReference>
<gene>
    <name evidence="10" type="ORF">Sango_1702500</name>
</gene>
<dbReference type="FunFam" id="3.30.730.10:FF:000004">
    <property type="entry name" value="AP2-like ethylene-responsive transcription factor"/>
    <property type="match status" value="1"/>
</dbReference>
<name>A0AAE1WL83_9LAMI</name>
<dbReference type="GO" id="GO:0005634">
    <property type="term" value="C:nucleus"/>
    <property type="evidence" value="ECO:0007669"/>
    <property type="project" value="UniProtKB-SubCell"/>
</dbReference>
<dbReference type="PROSITE" id="PS51032">
    <property type="entry name" value="AP2_ERF"/>
    <property type="match status" value="2"/>
</dbReference>
<evidence type="ECO:0000256" key="7">
    <source>
        <dbReference type="ARBA" id="ARBA00037973"/>
    </source>
</evidence>
<evidence type="ECO:0000313" key="10">
    <source>
        <dbReference type="EMBL" id="KAK4395482.1"/>
    </source>
</evidence>
<dbReference type="InterPro" id="IPR036955">
    <property type="entry name" value="AP2/ERF_dom_sf"/>
</dbReference>
<feature type="region of interest" description="Disordered" evidence="8">
    <location>
        <begin position="1"/>
        <end position="52"/>
    </location>
</feature>
<dbReference type="SMART" id="SM00380">
    <property type="entry name" value="AP2"/>
    <property type="match status" value="2"/>
</dbReference>
<evidence type="ECO:0000256" key="1">
    <source>
        <dbReference type="ARBA" id="ARBA00004123"/>
    </source>
</evidence>
<reference evidence="10" key="2">
    <citation type="journal article" date="2024" name="Plant">
        <title>Genomic evolution and insights into agronomic trait innovations of Sesamum species.</title>
        <authorList>
            <person name="Miao H."/>
            <person name="Wang L."/>
            <person name="Qu L."/>
            <person name="Liu H."/>
            <person name="Sun Y."/>
            <person name="Le M."/>
            <person name="Wang Q."/>
            <person name="Wei S."/>
            <person name="Zheng Y."/>
            <person name="Lin W."/>
            <person name="Duan Y."/>
            <person name="Cao H."/>
            <person name="Xiong S."/>
            <person name="Wang X."/>
            <person name="Wei L."/>
            <person name="Li C."/>
            <person name="Ma Q."/>
            <person name="Ju M."/>
            <person name="Zhao R."/>
            <person name="Li G."/>
            <person name="Mu C."/>
            <person name="Tian Q."/>
            <person name="Mei H."/>
            <person name="Zhang T."/>
            <person name="Gao T."/>
            <person name="Zhang H."/>
        </authorList>
    </citation>
    <scope>NUCLEOTIDE SEQUENCE</scope>
    <source>
        <strain evidence="10">K16</strain>
    </source>
</reference>
<dbReference type="AlphaFoldDB" id="A0AAE1WL83"/>
<dbReference type="Proteomes" id="UP001289374">
    <property type="component" value="Unassembled WGS sequence"/>
</dbReference>
<dbReference type="GO" id="GO:0003700">
    <property type="term" value="F:DNA-binding transcription factor activity"/>
    <property type="evidence" value="ECO:0007669"/>
    <property type="project" value="InterPro"/>
</dbReference>
<comment type="similarity">
    <text evidence="7">Belongs to the AP2/ERF transcription factor family. AP2 subfamily.</text>
</comment>
<evidence type="ECO:0000256" key="5">
    <source>
        <dbReference type="ARBA" id="ARBA00023163"/>
    </source>
</evidence>
<dbReference type="SUPFAM" id="SSF54171">
    <property type="entry name" value="DNA-binding domain"/>
    <property type="match status" value="2"/>
</dbReference>
<evidence type="ECO:0000256" key="3">
    <source>
        <dbReference type="ARBA" id="ARBA00023125"/>
    </source>
</evidence>
<dbReference type="InterPro" id="IPR016177">
    <property type="entry name" value="DNA-bd_dom_sf"/>
</dbReference>
<accession>A0AAE1WL83</accession>
<proteinExistence type="inferred from homology"/>
<dbReference type="PRINTS" id="PR00367">
    <property type="entry name" value="ETHRSPELEMNT"/>
</dbReference>
<feature type="compositionally biased region" description="Low complexity" evidence="8">
    <location>
        <begin position="19"/>
        <end position="30"/>
    </location>
</feature>
<keyword evidence="11" id="KW-1185">Reference proteome</keyword>
<sequence length="319" mass="36271">MAKTSSRKNSAAGDPSSTVLVSNNNNNDNVVKGKRQRRKNVSKETSSRRRSSIYRGVTRHRWTGRYEAHLWDKNCWNESQKKKGRQGAYDEEEAAAHAYDLAALKYWGQHTLLNFPGRHHHNGRWEARIGRVFGNKYLYLGTYATQEEAAMAYDVASIKYRGLNAVTNFDLSRYIKLLQPLRDNLKSPQPNPNDNVEFIRTMQKPSQELGLRFLNHHQESSSPIIETTTCNGGTTTLALELLLDSSKFKEMLKEIVACNSPSTQEKQTEAEPTKSCFPDDIQTSFDILDSNSLVEEHGIVFGEYDSFGSMMFQCDDLDT</sequence>
<dbReference type="Pfam" id="PF00847">
    <property type="entry name" value="AP2"/>
    <property type="match status" value="1"/>
</dbReference>
<protein>
    <submittedName>
        <fullName evidence="10">AP2-like ethylene-responsive transcription factor</fullName>
    </submittedName>
</protein>
<dbReference type="GO" id="GO:0003677">
    <property type="term" value="F:DNA binding"/>
    <property type="evidence" value="ECO:0007669"/>
    <property type="project" value="UniProtKB-KW"/>
</dbReference>
<dbReference type="CDD" id="cd00018">
    <property type="entry name" value="AP2"/>
    <property type="match status" value="1"/>
</dbReference>
<keyword evidence="3" id="KW-0238">DNA-binding</keyword>
<dbReference type="Gene3D" id="3.30.730.10">
    <property type="entry name" value="AP2/ERF domain"/>
    <property type="match status" value="2"/>
</dbReference>
<dbReference type="InterPro" id="IPR001471">
    <property type="entry name" value="AP2/ERF_dom"/>
</dbReference>
<reference evidence="10" key="1">
    <citation type="submission" date="2020-06" db="EMBL/GenBank/DDBJ databases">
        <authorList>
            <person name="Li T."/>
            <person name="Hu X."/>
            <person name="Zhang T."/>
            <person name="Song X."/>
            <person name="Zhang H."/>
            <person name="Dai N."/>
            <person name="Sheng W."/>
            <person name="Hou X."/>
            <person name="Wei L."/>
        </authorList>
    </citation>
    <scope>NUCLEOTIDE SEQUENCE</scope>
    <source>
        <strain evidence="10">K16</strain>
        <tissue evidence="10">Leaf</tissue>
    </source>
</reference>
<keyword evidence="4" id="KW-0010">Activator</keyword>
<feature type="domain" description="AP2/ERF" evidence="9">
    <location>
        <begin position="53"/>
        <end position="116"/>
    </location>
</feature>
<dbReference type="PANTHER" id="PTHR32467">
    <property type="entry name" value="AP2-LIKE ETHYLENE-RESPONSIVE TRANSCRIPTION FACTOR"/>
    <property type="match status" value="1"/>
</dbReference>
<evidence type="ECO:0000259" key="9">
    <source>
        <dbReference type="PROSITE" id="PS51032"/>
    </source>
</evidence>
<comment type="caution">
    <text evidence="10">The sequence shown here is derived from an EMBL/GenBank/DDBJ whole genome shotgun (WGS) entry which is preliminary data.</text>
</comment>
<evidence type="ECO:0000313" key="11">
    <source>
        <dbReference type="Proteomes" id="UP001289374"/>
    </source>
</evidence>
<evidence type="ECO:0000256" key="2">
    <source>
        <dbReference type="ARBA" id="ARBA00023015"/>
    </source>
</evidence>
<feature type="domain" description="AP2/ERF" evidence="9">
    <location>
        <begin position="105"/>
        <end position="170"/>
    </location>
</feature>
<comment type="subcellular location">
    <subcellularLocation>
        <location evidence="1">Nucleus</location>
    </subcellularLocation>
</comment>
<organism evidence="10 11">
    <name type="scientific">Sesamum angolense</name>
    <dbReference type="NCBI Taxonomy" id="2727404"/>
    <lineage>
        <taxon>Eukaryota</taxon>
        <taxon>Viridiplantae</taxon>
        <taxon>Streptophyta</taxon>
        <taxon>Embryophyta</taxon>
        <taxon>Tracheophyta</taxon>
        <taxon>Spermatophyta</taxon>
        <taxon>Magnoliopsida</taxon>
        <taxon>eudicotyledons</taxon>
        <taxon>Gunneridae</taxon>
        <taxon>Pentapetalae</taxon>
        <taxon>asterids</taxon>
        <taxon>lamiids</taxon>
        <taxon>Lamiales</taxon>
        <taxon>Pedaliaceae</taxon>
        <taxon>Sesamum</taxon>
    </lineage>
</organism>
<evidence type="ECO:0000256" key="8">
    <source>
        <dbReference type="SAM" id="MobiDB-lite"/>
    </source>
</evidence>
<keyword evidence="5" id="KW-0804">Transcription</keyword>
<keyword evidence="2" id="KW-0805">Transcription regulation</keyword>